<dbReference type="Proteomes" id="UP000095751">
    <property type="component" value="Unassembled WGS sequence"/>
</dbReference>
<dbReference type="OrthoDB" id="10564583at2759"/>
<evidence type="ECO:0000313" key="1">
    <source>
        <dbReference type="EMBL" id="OEU08080.1"/>
    </source>
</evidence>
<dbReference type="InParanoid" id="A0A1E7EQ20"/>
<proteinExistence type="predicted"/>
<gene>
    <name evidence="1" type="ORF">FRACYDRAFT_250301</name>
</gene>
<dbReference type="AlphaFoldDB" id="A0A1E7EQ20"/>
<accession>A0A1E7EQ20</accession>
<evidence type="ECO:0000313" key="2">
    <source>
        <dbReference type="Proteomes" id="UP000095751"/>
    </source>
</evidence>
<keyword evidence="2" id="KW-1185">Reference proteome</keyword>
<organism evidence="1 2">
    <name type="scientific">Fragilariopsis cylindrus CCMP1102</name>
    <dbReference type="NCBI Taxonomy" id="635003"/>
    <lineage>
        <taxon>Eukaryota</taxon>
        <taxon>Sar</taxon>
        <taxon>Stramenopiles</taxon>
        <taxon>Ochrophyta</taxon>
        <taxon>Bacillariophyta</taxon>
        <taxon>Bacillariophyceae</taxon>
        <taxon>Bacillariophycidae</taxon>
        <taxon>Bacillariales</taxon>
        <taxon>Bacillariaceae</taxon>
        <taxon>Fragilariopsis</taxon>
    </lineage>
</organism>
<sequence length="234" mass="26746">MHTHKSEEEILYGPWSITPQQRENVGSLYGRCDENKLIGDTRFNYDKYNPVMKFGLGQSTEWKSNGFSRLLIPQIRFNDKENIMHKSGIYSLTITYNNSNNDTSCSAKRGSKQEAGIIIGEISFDSSGYTQLPYAHGARGQQIWLSRKISEPWNDGVELKFRIDTNANTIVFQKGNTPEKVFWNILSFTKSRTYPEFLKVFAYCFGNRIDSIADSKARLTILGDINSNSNDHDE</sequence>
<reference evidence="1 2" key="1">
    <citation type="submission" date="2016-09" db="EMBL/GenBank/DDBJ databases">
        <title>Extensive genetic diversity and differential bi-allelic expression allows diatom success in the polar Southern Ocean.</title>
        <authorList>
            <consortium name="DOE Joint Genome Institute"/>
            <person name="Mock T."/>
            <person name="Otillar R.P."/>
            <person name="Strauss J."/>
            <person name="Dupont C."/>
            <person name="Frickenhaus S."/>
            <person name="Maumus F."/>
            <person name="Mcmullan M."/>
            <person name="Sanges R."/>
            <person name="Schmutz J."/>
            <person name="Toseland A."/>
            <person name="Valas R."/>
            <person name="Veluchamy A."/>
            <person name="Ward B.J."/>
            <person name="Allen A."/>
            <person name="Barry K."/>
            <person name="Falciatore A."/>
            <person name="Ferrante M."/>
            <person name="Fortunato A.E."/>
            <person name="Gloeckner G."/>
            <person name="Gruber A."/>
            <person name="Hipkin R."/>
            <person name="Janech M."/>
            <person name="Kroth P."/>
            <person name="Leese F."/>
            <person name="Lindquist E."/>
            <person name="Lyon B.R."/>
            <person name="Martin J."/>
            <person name="Mayer C."/>
            <person name="Parker M."/>
            <person name="Quesneville H."/>
            <person name="Raymond J."/>
            <person name="Uhlig C."/>
            <person name="Valentin K.U."/>
            <person name="Worden A.Z."/>
            <person name="Armbrust E.V."/>
            <person name="Bowler C."/>
            <person name="Green B."/>
            <person name="Moulton V."/>
            <person name="Van Oosterhout C."/>
            <person name="Grigoriev I."/>
        </authorList>
    </citation>
    <scope>NUCLEOTIDE SEQUENCE [LARGE SCALE GENOMIC DNA]</scope>
    <source>
        <strain evidence="1 2">CCMP1102</strain>
    </source>
</reference>
<name>A0A1E7EQ20_9STRA</name>
<dbReference type="KEGG" id="fcy:FRACYDRAFT_250301"/>
<protein>
    <submittedName>
        <fullName evidence="1">Uncharacterized protein</fullName>
    </submittedName>
</protein>
<dbReference type="EMBL" id="KV784382">
    <property type="protein sequence ID" value="OEU08080.1"/>
    <property type="molecule type" value="Genomic_DNA"/>
</dbReference>